<dbReference type="InterPro" id="IPR045175">
    <property type="entry name" value="M28_fam"/>
</dbReference>
<dbReference type="Gene3D" id="3.40.630.10">
    <property type="entry name" value="Zn peptidases"/>
    <property type="match status" value="1"/>
</dbReference>
<dbReference type="Gene3D" id="3.50.30.30">
    <property type="match status" value="1"/>
</dbReference>
<comment type="caution">
    <text evidence="2">The sequence shown here is derived from an EMBL/GenBank/DDBJ whole genome shotgun (WGS) entry which is preliminary data.</text>
</comment>
<keyword evidence="3" id="KW-1185">Reference proteome</keyword>
<dbReference type="PANTHER" id="PTHR12147">
    <property type="entry name" value="METALLOPEPTIDASE M28 FAMILY MEMBER"/>
    <property type="match status" value="1"/>
</dbReference>
<dbReference type="Pfam" id="PF04389">
    <property type="entry name" value="Peptidase_M28"/>
    <property type="match status" value="1"/>
</dbReference>
<proteinExistence type="predicted"/>
<dbReference type="RefSeq" id="WP_254160471.1">
    <property type="nucleotide sequence ID" value="NZ_JAHESF010000002.1"/>
</dbReference>
<dbReference type="InterPro" id="IPR046450">
    <property type="entry name" value="PA_dom_sf"/>
</dbReference>
<reference evidence="2 3" key="1">
    <citation type="submission" date="2021-05" db="EMBL/GenBank/DDBJ databases">
        <title>A Polyphasic approach of four new species of the genus Ohtaekwangia: Ohtaekwangia histidinii sp. nov., Ohtaekwangia cretensis sp. nov., Ohtaekwangia indiensis sp. nov., Ohtaekwangia reichenbachii sp. nov. from diverse environment.</title>
        <authorList>
            <person name="Octaviana S."/>
        </authorList>
    </citation>
    <scope>NUCLEOTIDE SEQUENCE [LARGE SCALE GENOMIC DNA]</scope>
    <source>
        <strain evidence="2 3">PWU4</strain>
    </source>
</reference>
<accession>A0AAP2DIF9</accession>
<dbReference type="SUPFAM" id="SSF53187">
    <property type="entry name" value="Zn-dependent exopeptidases"/>
    <property type="match status" value="1"/>
</dbReference>
<protein>
    <submittedName>
        <fullName evidence="2">M28 family peptidase</fullName>
    </submittedName>
</protein>
<evidence type="ECO:0000313" key="3">
    <source>
        <dbReference type="Proteomes" id="UP001319200"/>
    </source>
</evidence>
<organism evidence="2 3">
    <name type="scientific">Chryseosolibacter histidini</name>
    <dbReference type="NCBI Taxonomy" id="2782349"/>
    <lineage>
        <taxon>Bacteria</taxon>
        <taxon>Pseudomonadati</taxon>
        <taxon>Bacteroidota</taxon>
        <taxon>Cytophagia</taxon>
        <taxon>Cytophagales</taxon>
        <taxon>Chryseotaleaceae</taxon>
        <taxon>Chryseosolibacter</taxon>
    </lineage>
</organism>
<feature type="domain" description="Peptidase M28" evidence="1">
    <location>
        <begin position="255"/>
        <end position="463"/>
    </location>
</feature>
<dbReference type="EMBL" id="JAHESF010000002">
    <property type="protein sequence ID" value="MBT1695792.1"/>
    <property type="molecule type" value="Genomic_DNA"/>
</dbReference>
<dbReference type="InterPro" id="IPR007484">
    <property type="entry name" value="Peptidase_M28"/>
</dbReference>
<dbReference type="Proteomes" id="UP001319200">
    <property type="component" value="Unassembled WGS sequence"/>
</dbReference>
<name>A0AAP2DIF9_9BACT</name>
<dbReference type="PANTHER" id="PTHR12147:SF26">
    <property type="entry name" value="PEPTIDASE M28 DOMAIN-CONTAINING PROTEIN"/>
    <property type="match status" value="1"/>
</dbReference>
<dbReference type="GO" id="GO:0008235">
    <property type="term" value="F:metalloexopeptidase activity"/>
    <property type="evidence" value="ECO:0007669"/>
    <property type="project" value="InterPro"/>
</dbReference>
<evidence type="ECO:0000259" key="1">
    <source>
        <dbReference type="Pfam" id="PF04389"/>
    </source>
</evidence>
<dbReference type="AlphaFoldDB" id="A0AAP2DIF9"/>
<sequence>MQKWIFCLVVAGALAGERGYAQKKGNADLNEMITRPEIEAHLSFLAADEMKGRNAGSPELDIAANYIRTMFKIQGLRPAPGTNNYFQPVEQIKNYPPTKATAQVGNQSFAFKDNLLVLDGDSIQWTGEMIYVGYGSVEDLKKYDIKGKMVLALAGSKDSDNLNKVFSASSEKNKYMKQAGVLGLVEILVLPQAPWPALVNFLSQPVWSIKKEGPSIPHVLLKPADIASLKFQEAEKVNGSLTIEGKKKIFVPGKNVAAIIDGTDPKLKEEYIVITAHYDHVGVQRSKDGQDSIFNGARDNAIGTVALLETAKYLSKNPPKHSVILVALTSEEKGLLGSQWYTEHPLVPLNKHILSINCDGVGYNDKTIITSISFGRTSTDETVTKAAKAFGLGVGGDPDPKENFFERSDQVSFARKGIPAIKLQPGLARMDDEIRKYYHRQADEVASLDLEYLTRFYKTFVYAVQLLANESKRPSWNAGDKFEEASKKLYSGS</sequence>
<dbReference type="GO" id="GO:0006508">
    <property type="term" value="P:proteolysis"/>
    <property type="evidence" value="ECO:0007669"/>
    <property type="project" value="InterPro"/>
</dbReference>
<gene>
    <name evidence="2" type="ORF">KK083_02810</name>
</gene>
<dbReference type="SUPFAM" id="SSF52025">
    <property type="entry name" value="PA domain"/>
    <property type="match status" value="1"/>
</dbReference>
<evidence type="ECO:0000313" key="2">
    <source>
        <dbReference type="EMBL" id="MBT1695792.1"/>
    </source>
</evidence>